<dbReference type="Proteomes" id="UP000663088">
    <property type="component" value="Chromosome"/>
</dbReference>
<evidence type="ECO:0000313" key="1">
    <source>
        <dbReference type="EMBL" id="QSR87734.1"/>
    </source>
</evidence>
<dbReference type="InterPro" id="IPR002763">
    <property type="entry name" value="DUF72"/>
</dbReference>
<name>A0ABX7PYD9_9BACT</name>
<evidence type="ECO:0000313" key="2">
    <source>
        <dbReference type="Proteomes" id="UP000663088"/>
    </source>
</evidence>
<dbReference type="InterPro" id="IPR036520">
    <property type="entry name" value="UPF0759_sf"/>
</dbReference>
<proteinExistence type="predicted"/>
<keyword evidence="2" id="KW-1185">Reference proteome</keyword>
<sequence>MFLEGEKACSFLSFLAFTGQRCQRVGSLVGRSEEGWNKNIKNIIGVDFSIKENAISVIDHSTKTRPRFWIGTSGWNYQEWKGSFYPEGLSPSRWLDYYSKIFNTVEVNATFYRTFPKLTYERWAKRVPEGFRFVLKVPRTISHLRLLEDVKELILHFCEVSSALGNKMGLYLLQLSPKFPLDQRRLEQALDAFPDPSKVAVEFRTNKDVSFLLDLLEAKKAVYCIADSPLVRMQPILTSTIGYIRLHGRKQWFYHFYTPGEIDEILTTARKLVEKGANEVYIFFNNTAMGWAAENALTVKKSIEG</sequence>
<dbReference type="PANTHER" id="PTHR30348:SF4">
    <property type="entry name" value="DUF72 DOMAIN-CONTAINING PROTEIN"/>
    <property type="match status" value="1"/>
</dbReference>
<dbReference type="SUPFAM" id="SSF117396">
    <property type="entry name" value="TM1631-like"/>
    <property type="match status" value="1"/>
</dbReference>
<gene>
    <name evidence="1" type="ORF">EM20IM_02990</name>
</gene>
<protein>
    <submittedName>
        <fullName evidence="1">DUF72 domain-containing protein</fullName>
    </submittedName>
</protein>
<dbReference type="EMBL" id="CP065956">
    <property type="protein sequence ID" value="QSR87734.1"/>
    <property type="molecule type" value="Genomic_DNA"/>
</dbReference>
<dbReference type="PANTHER" id="PTHR30348">
    <property type="entry name" value="UNCHARACTERIZED PROTEIN YECE"/>
    <property type="match status" value="1"/>
</dbReference>
<dbReference type="Pfam" id="PF01904">
    <property type="entry name" value="DUF72"/>
    <property type="match status" value="1"/>
</dbReference>
<accession>A0ABX7PYD9</accession>
<organism evidence="1 2">
    <name type="scientific">Candidatus Methylacidiphilum infernorum</name>
    <dbReference type="NCBI Taxonomy" id="511746"/>
    <lineage>
        <taxon>Bacteria</taxon>
        <taxon>Pseudomonadati</taxon>
        <taxon>Verrucomicrobiota</taxon>
        <taxon>Methylacidiphilae</taxon>
        <taxon>Methylacidiphilales</taxon>
        <taxon>Methylacidiphilaceae</taxon>
        <taxon>Methylacidiphilum (ex Ratnadevi et al. 2023)</taxon>
    </lineage>
</organism>
<reference evidence="1 2" key="1">
    <citation type="submission" date="2020-12" db="EMBL/GenBank/DDBJ databases">
        <authorList>
            <person name="Awala S.I."/>
            <person name="Gwak J.-H."/>
            <person name="Kim S.-J."/>
            <person name="Rhee S.-K."/>
        </authorList>
    </citation>
    <scope>NUCLEOTIDE SEQUENCE [LARGE SCALE GENOMIC DNA]</scope>
    <source>
        <strain evidence="1 2">IT5</strain>
    </source>
</reference>
<dbReference type="Gene3D" id="3.20.20.410">
    <property type="entry name" value="Protein of unknown function UPF0759"/>
    <property type="match status" value="1"/>
</dbReference>